<feature type="compositionally biased region" description="Low complexity" evidence="1">
    <location>
        <begin position="58"/>
        <end position="68"/>
    </location>
</feature>
<accession>A0A9P9FYP6</accession>
<reference evidence="2" key="1">
    <citation type="journal article" date="2021" name="Nat. Commun.">
        <title>Genetic determinants of endophytism in the Arabidopsis root mycobiome.</title>
        <authorList>
            <person name="Mesny F."/>
            <person name="Miyauchi S."/>
            <person name="Thiergart T."/>
            <person name="Pickel B."/>
            <person name="Atanasova L."/>
            <person name="Karlsson M."/>
            <person name="Huettel B."/>
            <person name="Barry K.W."/>
            <person name="Haridas S."/>
            <person name="Chen C."/>
            <person name="Bauer D."/>
            <person name="Andreopoulos W."/>
            <person name="Pangilinan J."/>
            <person name="LaButti K."/>
            <person name="Riley R."/>
            <person name="Lipzen A."/>
            <person name="Clum A."/>
            <person name="Drula E."/>
            <person name="Henrissat B."/>
            <person name="Kohler A."/>
            <person name="Grigoriev I.V."/>
            <person name="Martin F.M."/>
            <person name="Hacquard S."/>
        </authorList>
    </citation>
    <scope>NUCLEOTIDE SEQUENCE</scope>
    <source>
        <strain evidence="2">MPI-CAGE-AT-0023</strain>
    </source>
</reference>
<organism evidence="2 3">
    <name type="scientific">Fusarium redolens</name>
    <dbReference type="NCBI Taxonomy" id="48865"/>
    <lineage>
        <taxon>Eukaryota</taxon>
        <taxon>Fungi</taxon>
        <taxon>Dikarya</taxon>
        <taxon>Ascomycota</taxon>
        <taxon>Pezizomycotina</taxon>
        <taxon>Sordariomycetes</taxon>
        <taxon>Hypocreomycetidae</taxon>
        <taxon>Hypocreales</taxon>
        <taxon>Nectriaceae</taxon>
        <taxon>Fusarium</taxon>
        <taxon>Fusarium redolens species complex</taxon>
    </lineage>
</organism>
<dbReference type="RefSeq" id="XP_046042109.1">
    <property type="nucleotide sequence ID" value="XM_046200398.1"/>
</dbReference>
<sequence length="258" mass="28599">MMDEQTAQPDKTGNGMELRRSSRHSKTPRPSKETGDSIEPAPKRRKAATSRRTNMHVPSSPTSPSAASEQILVAEDPDVGHEAEASAIKGARDEKAYASLTLCLEGAVQHAECHRRIEKLKRDIAWYRNHMAPLAPDVVGDAVAPLNIYNTCLEKLKLLEPEKARETTNLQKLVESIRRLGIEIENMGGIGRANRPVDLSLMAVIRSYSREDIGGWPAKRLEMFFNALDDTLWDDNAGSEREEVAPEAEGNGMEMDVE</sequence>
<feature type="compositionally biased region" description="Polar residues" evidence="1">
    <location>
        <begin position="1"/>
        <end position="11"/>
    </location>
</feature>
<name>A0A9P9FYP6_FUSRE</name>
<proteinExistence type="predicted"/>
<protein>
    <submittedName>
        <fullName evidence="2">Uncharacterized protein</fullName>
    </submittedName>
</protein>
<keyword evidence="3" id="KW-1185">Reference proteome</keyword>
<comment type="caution">
    <text evidence="2">The sequence shown here is derived from an EMBL/GenBank/DDBJ whole genome shotgun (WGS) entry which is preliminary data.</text>
</comment>
<dbReference type="Proteomes" id="UP000720189">
    <property type="component" value="Unassembled WGS sequence"/>
</dbReference>
<dbReference type="AlphaFoldDB" id="A0A9P9FYP6"/>
<evidence type="ECO:0000256" key="1">
    <source>
        <dbReference type="SAM" id="MobiDB-lite"/>
    </source>
</evidence>
<dbReference type="OrthoDB" id="10555894at2759"/>
<feature type="region of interest" description="Disordered" evidence="1">
    <location>
        <begin position="236"/>
        <end position="258"/>
    </location>
</feature>
<gene>
    <name evidence="2" type="ORF">BKA55DRAFT_697559</name>
</gene>
<evidence type="ECO:0000313" key="3">
    <source>
        <dbReference type="Proteomes" id="UP000720189"/>
    </source>
</evidence>
<dbReference type="EMBL" id="JAGMUX010000028">
    <property type="protein sequence ID" value="KAH7220505.1"/>
    <property type="molecule type" value="Genomic_DNA"/>
</dbReference>
<feature type="region of interest" description="Disordered" evidence="1">
    <location>
        <begin position="1"/>
        <end position="68"/>
    </location>
</feature>
<evidence type="ECO:0000313" key="2">
    <source>
        <dbReference type="EMBL" id="KAH7220505.1"/>
    </source>
</evidence>
<dbReference type="GeneID" id="70230352"/>